<dbReference type="InterPro" id="IPR006641">
    <property type="entry name" value="YqgF/RNaseH-like_dom"/>
</dbReference>
<evidence type="ECO:0000256" key="2">
    <source>
        <dbReference type="ARBA" id="ARBA00022517"/>
    </source>
</evidence>
<dbReference type="Gene3D" id="3.30.420.140">
    <property type="entry name" value="YqgF/RNase H-like domain"/>
    <property type="match status" value="1"/>
</dbReference>
<keyword evidence="1 5" id="KW-0963">Cytoplasm</keyword>
<reference evidence="7 8" key="1">
    <citation type="journal article" date="2016" name="Nat. Commun.">
        <title>Thousands of microbial genomes shed light on interconnected biogeochemical processes in an aquifer system.</title>
        <authorList>
            <person name="Anantharaman K."/>
            <person name="Brown C.T."/>
            <person name="Hug L.A."/>
            <person name="Sharon I."/>
            <person name="Castelle C.J."/>
            <person name="Probst A.J."/>
            <person name="Thomas B.C."/>
            <person name="Singh A."/>
            <person name="Wilkins M.J."/>
            <person name="Karaoz U."/>
            <person name="Brodie E.L."/>
            <person name="Williams K.H."/>
            <person name="Hubbard S.S."/>
            <person name="Banfield J.F."/>
        </authorList>
    </citation>
    <scope>NUCLEOTIDE SEQUENCE [LARGE SCALE GENOMIC DNA]</scope>
</reference>
<sequence>MRYLGIDYGQKRIGLALSDPEGRMAFPRATVQTLGEVAAVLQAAGARRIVVGLPLDARGRFGPPAKAVLRFVADLREKVQLPIALENELLTSALARRHTRREKADASAAALILQSYLDRKNAKIK</sequence>
<evidence type="ECO:0000256" key="3">
    <source>
        <dbReference type="ARBA" id="ARBA00022722"/>
    </source>
</evidence>
<dbReference type="PANTHER" id="PTHR33317:SF4">
    <property type="entry name" value="POLYNUCLEOTIDYL TRANSFERASE, RIBONUCLEASE H-LIKE SUPERFAMILY PROTEIN"/>
    <property type="match status" value="1"/>
</dbReference>
<protein>
    <recommendedName>
        <fullName evidence="5">Putative pre-16S rRNA nuclease</fullName>
        <ecNumber evidence="5">3.1.-.-</ecNumber>
    </recommendedName>
</protein>
<dbReference type="HAMAP" id="MF_00651">
    <property type="entry name" value="Nuclease_YqgF"/>
    <property type="match status" value="1"/>
</dbReference>
<dbReference type="STRING" id="1802280.A3B37_02960"/>
<keyword evidence="2 5" id="KW-0690">Ribosome biogenesis</keyword>
<dbReference type="PANTHER" id="PTHR33317">
    <property type="entry name" value="POLYNUCLEOTIDYL TRANSFERASE, RIBONUCLEASE H-LIKE SUPERFAMILY PROTEIN"/>
    <property type="match status" value="1"/>
</dbReference>
<evidence type="ECO:0000256" key="1">
    <source>
        <dbReference type="ARBA" id="ARBA00022490"/>
    </source>
</evidence>
<dbReference type="InterPro" id="IPR037027">
    <property type="entry name" value="YqgF/RNaseH-like_dom_sf"/>
</dbReference>
<gene>
    <name evidence="7" type="ORF">A3B37_02960</name>
</gene>
<dbReference type="InterPro" id="IPR012337">
    <property type="entry name" value="RNaseH-like_sf"/>
</dbReference>
<dbReference type="InterPro" id="IPR005227">
    <property type="entry name" value="YqgF"/>
</dbReference>
<dbReference type="NCBIfam" id="TIGR00250">
    <property type="entry name" value="RNAse_H_YqgF"/>
    <property type="match status" value="1"/>
</dbReference>
<evidence type="ECO:0000259" key="6">
    <source>
        <dbReference type="SMART" id="SM00732"/>
    </source>
</evidence>
<dbReference type="Proteomes" id="UP000176705">
    <property type="component" value="Unassembled WGS sequence"/>
</dbReference>
<keyword evidence="4 5" id="KW-0378">Hydrolase</keyword>
<evidence type="ECO:0000256" key="4">
    <source>
        <dbReference type="ARBA" id="ARBA00022801"/>
    </source>
</evidence>
<dbReference type="GO" id="GO:0000967">
    <property type="term" value="P:rRNA 5'-end processing"/>
    <property type="evidence" value="ECO:0007669"/>
    <property type="project" value="UniProtKB-UniRule"/>
</dbReference>
<accession>A0A1G2LBE8</accession>
<dbReference type="GO" id="GO:0004518">
    <property type="term" value="F:nuclease activity"/>
    <property type="evidence" value="ECO:0007669"/>
    <property type="project" value="UniProtKB-KW"/>
</dbReference>
<comment type="similarity">
    <text evidence="5">Belongs to the YqgF HJR family.</text>
</comment>
<comment type="subcellular location">
    <subcellularLocation>
        <location evidence="5">Cytoplasm</location>
    </subcellularLocation>
</comment>
<evidence type="ECO:0000313" key="7">
    <source>
        <dbReference type="EMBL" id="OHA08963.1"/>
    </source>
</evidence>
<dbReference type="SUPFAM" id="SSF53098">
    <property type="entry name" value="Ribonuclease H-like"/>
    <property type="match status" value="1"/>
</dbReference>
<dbReference type="EMBL" id="MHQS01000008">
    <property type="protein sequence ID" value="OHA08963.1"/>
    <property type="molecule type" value="Genomic_DNA"/>
</dbReference>
<dbReference type="CDD" id="cd16964">
    <property type="entry name" value="YqgF"/>
    <property type="match status" value="1"/>
</dbReference>
<name>A0A1G2LBE8_9BACT</name>
<proteinExistence type="inferred from homology"/>
<comment type="caution">
    <text evidence="7">The sequence shown here is derived from an EMBL/GenBank/DDBJ whole genome shotgun (WGS) entry which is preliminary data.</text>
</comment>
<dbReference type="AlphaFoldDB" id="A0A1G2LBE8"/>
<organism evidence="7 8">
    <name type="scientific">Candidatus Sungbacteria bacterium RIFCSPLOWO2_01_FULL_59_16</name>
    <dbReference type="NCBI Taxonomy" id="1802280"/>
    <lineage>
        <taxon>Bacteria</taxon>
        <taxon>Candidatus Sungiibacteriota</taxon>
    </lineage>
</organism>
<dbReference type="GO" id="GO:0016788">
    <property type="term" value="F:hydrolase activity, acting on ester bonds"/>
    <property type="evidence" value="ECO:0007669"/>
    <property type="project" value="UniProtKB-UniRule"/>
</dbReference>
<keyword evidence="3 5" id="KW-0540">Nuclease</keyword>
<feature type="domain" description="YqgF/RNase H-like" evidence="6">
    <location>
        <begin position="1"/>
        <end position="95"/>
    </location>
</feature>
<dbReference type="SMART" id="SM00732">
    <property type="entry name" value="YqgFc"/>
    <property type="match status" value="1"/>
</dbReference>
<dbReference type="GO" id="GO:0005829">
    <property type="term" value="C:cytosol"/>
    <property type="evidence" value="ECO:0007669"/>
    <property type="project" value="TreeGrafter"/>
</dbReference>
<evidence type="ECO:0000313" key="8">
    <source>
        <dbReference type="Proteomes" id="UP000176705"/>
    </source>
</evidence>
<comment type="function">
    <text evidence="5">Could be a nuclease involved in processing of the 5'-end of pre-16S rRNA.</text>
</comment>
<dbReference type="EC" id="3.1.-.-" evidence="5"/>
<evidence type="ECO:0000256" key="5">
    <source>
        <dbReference type="HAMAP-Rule" id="MF_00651"/>
    </source>
</evidence>
<dbReference type="Pfam" id="PF03652">
    <property type="entry name" value="RuvX"/>
    <property type="match status" value="1"/>
</dbReference>